<evidence type="ECO:0000313" key="1">
    <source>
        <dbReference type="EMBL" id="AKA30496.1"/>
    </source>
</evidence>
<dbReference type="KEGG" id="abau:IX87_10660"/>
<dbReference type="AlphaFoldDB" id="A0A0B9X4K7"/>
<dbReference type="Gene3D" id="1.10.238.160">
    <property type="match status" value="1"/>
</dbReference>
<reference evidence="1 5" key="1">
    <citation type="journal article" date="2015" name="J. Bacteriol.">
        <title>Resources for Genetic and Genomic Analysis of Emerging Pathogen Acinetobacter baumannii.</title>
        <authorList>
            <person name="Gallagher L.A."/>
            <person name="Ramage E."/>
            <person name="Weiss E.J."/>
            <person name="Radey M."/>
            <person name="Hayden H.S."/>
            <person name="Held K.G."/>
            <person name="Huse H.K."/>
            <person name="Zurawski D.V."/>
            <person name="Brittnacher M.J."/>
            <person name="Manoil C."/>
        </authorList>
    </citation>
    <scope>NUCLEOTIDE SEQUENCE [LARGE SCALE GENOMIC DNA]</scope>
    <source>
        <strain evidence="1 5">AB5075-UW</strain>
    </source>
</reference>
<dbReference type="Pfam" id="PF05930">
    <property type="entry name" value="Phage_AlpA"/>
    <property type="match status" value="1"/>
</dbReference>
<dbReference type="EMBL" id="PHJU02000009">
    <property type="protein sequence ID" value="PQL85040.1"/>
    <property type="molecule type" value="Genomic_DNA"/>
</dbReference>
<dbReference type="Proteomes" id="UP000461234">
    <property type="component" value="Unassembled WGS sequence"/>
</dbReference>
<evidence type="ECO:0000313" key="7">
    <source>
        <dbReference type="Proteomes" id="UP000280073"/>
    </source>
</evidence>
<dbReference type="InterPro" id="IPR010260">
    <property type="entry name" value="AlpA"/>
</dbReference>
<reference evidence="5" key="2">
    <citation type="submission" date="2015-03" db="EMBL/GenBank/DDBJ databases">
        <authorList>
            <person name="Gallagher L.A."/>
            <person name="Hayden H.S."/>
            <person name="Weiss E.J."/>
            <person name="Hager K.R."/>
            <person name="Ramage E."/>
            <person name="Radey M.R."/>
            <person name="Bydalek R."/>
            <person name="Manoil C."/>
            <person name="Miller S.I."/>
            <person name="Brittnacher M.J."/>
        </authorList>
    </citation>
    <scope>NUCLEOTIDE SEQUENCE [LARGE SCALE GENOMIC DNA]</scope>
    <source>
        <strain evidence="5">AB5075-UW</strain>
    </source>
</reference>
<gene>
    <name evidence="1" type="ORF">ABUW_0733</name>
    <name evidence="3" type="ORF">CV954_003400</name>
    <name evidence="4" type="ORF">EA686_00020</name>
    <name evidence="2" type="ORF">F2P40_19530</name>
</gene>
<dbReference type="EMBL" id="WIOC01000042">
    <property type="protein sequence ID" value="MQR51486.1"/>
    <property type="molecule type" value="Genomic_DNA"/>
</dbReference>
<sequence length="66" mass="7779">MSEKQSRLLDLKAVELKTSLPKSTIYDWMKTGYFPPSMLFGEGKRKIARWLESDIDCWIEKHRMAS</sequence>
<name>A0A0B9X4K7_ACIBA</name>
<dbReference type="EMBL" id="CP008706">
    <property type="protein sequence ID" value="AKA30496.1"/>
    <property type="molecule type" value="Genomic_DNA"/>
</dbReference>
<evidence type="ECO:0000313" key="2">
    <source>
        <dbReference type="EMBL" id="MQR51486.1"/>
    </source>
</evidence>
<protein>
    <submittedName>
        <fullName evidence="2">AlpA family phage regulatory protein</fullName>
    </submittedName>
</protein>
<evidence type="ECO:0000313" key="8">
    <source>
        <dbReference type="Proteomes" id="UP000461234"/>
    </source>
</evidence>
<dbReference type="Proteomes" id="UP000032746">
    <property type="component" value="Chromosome"/>
</dbReference>
<evidence type="ECO:0000313" key="3">
    <source>
        <dbReference type="EMBL" id="PQL85040.1"/>
    </source>
</evidence>
<evidence type="ECO:0000313" key="6">
    <source>
        <dbReference type="Proteomes" id="UP000233757"/>
    </source>
</evidence>
<organism evidence="1 5">
    <name type="scientific">Acinetobacter baumannii</name>
    <dbReference type="NCBI Taxonomy" id="470"/>
    <lineage>
        <taxon>Bacteria</taxon>
        <taxon>Pseudomonadati</taxon>
        <taxon>Pseudomonadota</taxon>
        <taxon>Gammaproteobacteria</taxon>
        <taxon>Moraxellales</taxon>
        <taxon>Moraxellaceae</taxon>
        <taxon>Acinetobacter</taxon>
        <taxon>Acinetobacter calcoaceticus/baumannii complex</taxon>
    </lineage>
</organism>
<accession>A0A0B9X4K7</accession>
<dbReference type="PATRIC" id="fig|470.1295.peg.2121"/>
<reference evidence="4 7" key="4">
    <citation type="submission" date="2018-10" db="EMBL/GenBank/DDBJ databases">
        <title>GWAS and RNA-Seq identify cryptic mechanisms of antimicrobial resistance in Acinetobacter baumannii.</title>
        <authorList>
            <person name="Sahl J.W."/>
        </authorList>
    </citation>
    <scope>NUCLEOTIDE SEQUENCE [LARGE SCALE GENOMIC DNA]</scope>
    <source>
        <strain evidence="4 7">TG28175</strain>
    </source>
</reference>
<dbReference type="KEGG" id="abk:LX00_15115"/>
<proteinExistence type="predicted"/>
<dbReference type="EMBL" id="RFDI01000001">
    <property type="protein sequence ID" value="RSR64406.1"/>
    <property type="molecule type" value="Genomic_DNA"/>
</dbReference>
<evidence type="ECO:0000313" key="4">
    <source>
        <dbReference type="EMBL" id="RSR64406.1"/>
    </source>
</evidence>
<dbReference type="Proteomes" id="UP000280073">
    <property type="component" value="Unassembled WGS sequence"/>
</dbReference>
<reference evidence="2 8" key="5">
    <citation type="submission" date="2019-10" db="EMBL/GenBank/DDBJ databases">
        <title>Genetic environment of the oxa23 gene and comparative analysis of carbapenem resistant Acinetobacter baumannii isolates belonging to global clone 1, lineage 2 recovered in a burns hospital outbreak in 2012-2013.</title>
        <authorList>
            <person name="Douraghi M."/>
            <person name="Aris P."/>
            <person name="Kenyon J."/>
            <person name="Hamidian M."/>
        </authorList>
    </citation>
    <scope>NUCLEOTIDE SEQUENCE [LARGE SCALE GENOMIC DNA]</scope>
    <source>
        <strain evidence="2 8">ABS103</strain>
    </source>
</reference>
<dbReference type="OrthoDB" id="8455288at2"/>
<dbReference type="RefSeq" id="WP_001291525.1">
    <property type="nucleotide sequence ID" value="NZ_CAJHFC010000004.1"/>
</dbReference>
<reference evidence="3 6" key="3">
    <citation type="submission" date="2018-02" db="EMBL/GenBank/DDBJ databases">
        <title>Acinetobacter baumanii whole genome sequence.</title>
        <authorList>
            <person name="Qasim Z.J."/>
        </authorList>
    </citation>
    <scope>NUCLEOTIDE SEQUENCE [LARGE SCALE GENOMIC DNA]</scope>
    <source>
        <strain evidence="3 6">ZQ8</strain>
    </source>
</reference>
<evidence type="ECO:0000313" key="5">
    <source>
        <dbReference type="Proteomes" id="UP000032746"/>
    </source>
</evidence>
<dbReference type="Proteomes" id="UP000233757">
    <property type="component" value="Unassembled WGS sequence"/>
</dbReference>